<dbReference type="Proteomes" id="UP001501706">
    <property type="component" value="Unassembled WGS sequence"/>
</dbReference>
<organism evidence="9 10">
    <name type="scientific">Pigmentiphaga daeguensis</name>
    <dbReference type="NCBI Taxonomy" id="414049"/>
    <lineage>
        <taxon>Bacteria</taxon>
        <taxon>Pseudomonadati</taxon>
        <taxon>Pseudomonadota</taxon>
        <taxon>Betaproteobacteria</taxon>
        <taxon>Burkholderiales</taxon>
        <taxon>Alcaligenaceae</taxon>
        <taxon>Pigmentiphaga</taxon>
    </lineage>
</organism>
<keyword evidence="6" id="KW-0472">Membrane</keyword>
<dbReference type="InterPro" id="IPR051906">
    <property type="entry name" value="TolC-like"/>
</dbReference>
<comment type="caution">
    <text evidence="9">The sequence shown here is derived from an EMBL/GenBank/DDBJ whole genome shotgun (WGS) entry which is preliminary data.</text>
</comment>
<evidence type="ECO:0000256" key="6">
    <source>
        <dbReference type="ARBA" id="ARBA00023136"/>
    </source>
</evidence>
<keyword evidence="3" id="KW-0813">Transport</keyword>
<evidence type="ECO:0000313" key="10">
    <source>
        <dbReference type="Proteomes" id="UP001501706"/>
    </source>
</evidence>
<dbReference type="SUPFAM" id="SSF56954">
    <property type="entry name" value="Outer membrane efflux proteins (OEP)"/>
    <property type="match status" value="1"/>
</dbReference>
<dbReference type="Gene3D" id="1.20.1600.10">
    <property type="entry name" value="Outer membrane efflux proteins (OEP)"/>
    <property type="match status" value="1"/>
</dbReference>
<comment type="subcellular location">
    <subcellularLocation>
        <location evidence="1">Cell outer membrane</location>
    </subcellularLocation>
</comment>
<name>A0ABN1BZY1_9BURK</name>
<evidence type="ECO:0000256" key="1">
    <source>
        <dbReference type="ARBA" id="ARBA00004442"/>
    </source>
</evidence>
<dbReference type="PANTHER" id="PTHR30026:SF5">
    <property type="entry name" value="ABC-TYPE EFFLUX SYSTEM SECRETIN COMPONENT"/>
    <property type="match status" value="1"/>
</dbReference>
<keyword evidence="5" id="KW-0812">Transmembrane</keyword>
<protein>
    <submittedName>
        <fullName evidence="9">TolC family protein</fullName>
    </submittedName>
</protein>
<keyword evidence="4" id="KW-1134">Transmembrane beta strand</keyword>
<evidence type="ECO:0000256" key="4">
    <source>
        <dbReference type="ARBA" id="ARBA00022452"/>
    </source>
</evidence>
<dbReference type="Pfam" id="PF02321">
    <property type="entry name" value="OEP"/>
    <property type="match status" value="2"/>
</dbReference>
<proteinExistence type="inferred from homology"/>
<feature type="region of interest" description="Disordered" evidence="8">
    <location>
        <begin position="1"/>
        <end position="35"/>
    </location>
</feature>
<gene>
    <name evidence="9" type="ORF">GCM10009097_27660</name>
</gene>
<evidence type="ECO:0000256" key="8">
    <source>
        <dbReference type="SAM" id="MobiDB-lite"/>
    </source>
</evidence>
<evidence type="ECO:0000256" key="3">
    <source>
        <dbReference type="ARBA" id="ARBA00022448"/>
    </source>
</evidence>
<dbReference type="PANTHER" id="PTHR30026">
    <property type="entry name" value="OUTER MEMBRANE PROTEIN TOLC"/>
    <property type="match status" value="1"/>
</dbReference>
<evidence type="ECO:0000256" key="2">
    <source>
        <dbReference type="ARBA" id="ARBA00007613"/>
    </source>
</evidence>
<evidence type="ECO:0000256" key="7">
    <source>
        <dbReference type="ARBA" id="ARBA00023237"/>
    </source>
</evidence>
<keyword evidence="7" id="KW-0998">Cell outer membrane</keyword>
<keyword evidence="10" id="KW-1185">Reference proteome</keyword>
<reference evidence="9 10" key="1">
    <citation type="journal article" date="2019" name="Int. J. Syst. Evol. Microbiol.">
        <title>The Global Catalogue of Microorganisms (GCM) 10K type strain sequencing project: providing services to taxonomists for standard genome sequencing and annotation.</title>
        <authorList>
            <consortium name="The Broad Institute Genomics Platform"/>
            <consortium name="The Broad Institute Genome Sequencing Center for Infectious Disease"/>
            <person name="Wu L."/>
            <person name="Ma J."/>
        </authorList>
    </citation>
    <scope>NUCLEOTIDE SEQUENCE [LARGE SCALE GENOMIC DNA]</scope>
    <source>
        <strain evidence="9 10">JCM 14330</strain>
    </source>
</reference>
<accession>A0ABN1BZY1</accession>
<dbReference type="InterPro" id="IPR003423">
    <property type="entry name" value="OMP_efflux"/>
</dbReference>
<sequence length="497" mass="53592">MAGEGVPGSAELVRGTGSVHASTSGGRRYRPSGDGQWRRKAGGFAAWLAFVLHAGAAAQALPALSYQAAQQQVLARSDKLGAARAAVESKELQLEGVRHLGGPSLSVSASHIRYEANANLSLSGLNNIGIPLPLPSSVELERRGSLTNKSLIGIWPLYLGGATDAARGLVNAQADEARADATQAGYEVQTTLAKRYFAAQLAARAWDLRREALRAIGEHDRAAERMMAEGTIARVDRLQARVALEDARREERKAQDTLELAQVALGRTLRMDEAVRPSTPLFILTQSIEPLSYFLEAAMRGHPALGKVAAKEEQARQLHAVETATRRPQVFAFGGHQIRSENGSWLVGVGVRWTLWDSLDRPALDAASDKTILQAQLTEAQARQDISLLVESKWRAVDQARRQFLATGASVELADEVVRLRTSGLREGVSTATDLIDAETNRAKVQTERAQAAYDYIQSLAELLEASGLGGELTRYIERADVRLPLAAVAADPVRGP</sequence>
<comment type="similarity">
    <text evidence="2">Belongs to the outer membrane factor (OMF) (TC 1.B.17) family.</text>
</comment>
<dbReference type="EMBL" id="BAAAEN010000009">
    <property type="protein sequence ID" value="GAA0508993.1"/>
    <property type="molecule type" value="Genomic_DNA"/>
</dbReference>
<evidence type="ECO:0000256" key="5">
    <source>
        <dbReference type="ARBA" id="ARBA00022692"/>
    </source>
</evidence>
<evidence type="ECO:0000313" key="9">
    <source>
        <dbReference type="EMBL" id="GAA0508993.1"/>
    </source>
</evidence>